<dbReference type="GO" id="GO:0015192">
    <property type="term" value="F:L-phenylalanine transmembrane transporter activity"/>
    <property type="evidence" value="ECO:0007669"/>
    <property type="project" value="TreeGrafter"/>
</dbReference>
<dbReference type="GO" id="GO:0005886">
    <property type="term" value="C:plasma membrane"/>
    <property type="evidence" value="ECO:0007669"/>
    <property type="project" value="UniProtKB-SubCell"/>
</dbReference>
<evidence type="ECO:0000256" key="6">
    <source>
        <dbReference type="ARBA" id="ARBA00022679"/>
    </source>
</evidence>
<feature type="transmembrane region" description="Helical" evidence="13">
    <location>
        <begin position="340"/>
        <end position="359"/>
    </location>
</feature>
<dbReference type="Gene3D" id="1.10.10.10">
    <property type="entry name" value="Winged helix-like DNA-binding domain superfamily/Winged helix DNA-binding domain"/>
    <property type="match status" value="1"/>
</dbReference>
<evidence type="ECO:0000256" key="7">
    <source>
        <dbReference type="ARBA" id="ARBA00022691"/>
    </source>
</evidence>
<evidence type="ECO:0000256" key="4">
    <source>
        <dbReference type="ARBA" id="ARBA00022519"/>
    </source>
</evidence>
<dbReference type="GO" id="GO:1903806">
    <property type="term" value="P:L-isoleucine import across plasma membrane"/>
    <property type="evidence" value="ECO:0007669"/>
    <property type="project" value="TreeGrafter"/>
</dbReference>
<feature type="transmembrane region" description="Helical" evidence="13">
    <location>
        <begin position="315"/>
        <end position="333"/>
    </location>
</feature>
<evidence type="ECO:0000256" key="9">
    <source>
        <dbReference type="ARBA" id="ARBA00022970"/>
    </source>
</evidence>
<dbReference type="PANTHER" id="PTHR11795:SF371">
    <property type="entry name" value="HIGH-AFFINITY BRANCHED-CHAIN AMINO ACID TRANSPORT SYSTEM PERMEASE PROTEIN LIVH"/>
    <property type="match status" value="1"/>
</dbReference>
<keyword evidence="2" id="KW-0813">Transport</keyword>
<dbReference type="Pfam" id="PF00891">
    <property type="entry name" value="Methyltransf_2"/>
    <property type="match status" value="1"/>
</dbReference>
<dbReference type="InterPro" id="IPR052157">
    <property type="entry name" value="BCAA_transport_permease"/>
</dbReference>
<dbReference type="AlphaFoldDB" id="A0AA35SKI1"/>
<dbReference type="CDD" id="cd06582">
    <property type="entry name" value="TM_PBP1_LivH_like"/>
    <property type="match status" value="1"/>
</dbReference>
<dbReference type="PANTHER" id="PTHR11795">
    <property type="entry name" value="BRANCHED-CHAIN AMINO ACID TRANSPORT SYSTEM PERMEASE PROTEIN LIVH"/>
    <property type="match status" value="1"/>
</dbReference>
<evidence type="ECO:0000256" key="2">
    <source>
        <dbReference type="ARBA" id="ARBA00022448"/>
    </source>
</evidence>
<sequence length="401" mass="44462">MTEHRPPVENLAAERVNEMSRNFWNSAVLRAGIKLNVFSLLQHQVLSCDDVAQACDANRRFMEAFLEACAALGLLDKQGERYTDSAQAAAFLVPDKPTYVGDLVLHITNYWHTWGKLDQLIKEGRTELPFENGFVDAPTYWTDYMRGQHNRATAGQGDYLVQSVALDARRKMVDLGGGAASYSIALCAANPELRADVVDQVEPLAVARPLVEAARLQDRITLVPGDFNTIELASDYDVVLISGVVLIKSEAACREVFRRALGALKPGGLVIVQDFMRVDHSAARSFLDTMMDIPPAYLMAYFTQQLINGLTLGSIYGLIAIGYTMVYGIIGMINFAHGEIYMLGAFIAIITFLLLGLAGVTFMPLVLLLVLILSMAFTAVYGWTLERLAYRPLRARRAWRR</sequence>
<comment type="subcellular location">
    <subcellularLocation>
        <location evidence="1">Cell membrane</location>
        <topology evidence="1">Multi-pass membrane protein</topology>
    </subcellularLocation>
</comment>
<comment type="similarity">
    <text evidence="12">Belongs to the binding-protein-dependent transport system permease family. LivHM subfamily.</text>
</comment>
<keyword evidence="9" id="KW-0029">Amino-acid transport</keyword>
<dbReference type="Proteomes" id="UP001174909">
    <property type="component" value="Unassembled WGS sequence"/>
</dbReference>
<feature type="domain" description="O-methyltransferase dimerisation" evidence="15">
    <location>
        <begin position="20"/>
        <end position="93"/>
    </location>
</feature>
<dbReference type="InterPro" id="IPR012967">
    <property type="entry name" value="COMT_dimerisation"/>
</dbReference>
<dbReference type="InterPro" id="IPR036390">
    <property type="entry name" value="WH_DNA-bd_sf"/>
</dbReference>
<feature type="domain" description="O-methyltransferase C-terminal" evidence="14">
    <location>
        <begin position="114"/>
        <end position="291"/>
    </location>
</feature>
<reference evidence="16" key="1">
    <citation type="submission" date="2023-03" db="EMBL/GenBank/DDBJ databases">
        <authorList>
            <person name="Steffen K."/>
            <person name="Cardenas P."/>
        </authorList>
    </citation>
    <scope>NUCLEOTIDE SEQUENCE</scope>
</reference>
<dbReference type="InterPro" id="IPR029063">
    <property type="entry name" value="SAM-dependent_MTases_sf"/>
</dbReference>
<dbReference type="Pfam" id="PF02653">
    <property type="entry name" value="BPD_transp_2"/>
    <property type="match status" value="1"/>
</dbReference>
<dbReference type="EMBL" id="CASHTH010002492">
    <property type="protein sequence ID" value="CAI8030692.1"/>
    <property type="molecule type" value="Genomic_DNA"/>
</dbReference>
<keyword evidence="10 13" id="KW-1133">Transmembrane helix</keyword>
<keyword evidence="4" id="KW-0997">Cell inner membrane</keyword>
<evidence type="ECO:0000256" key="13">
    <source>
        <dbReference type="SAM" id="Phobius"/>
    </source>
</evidence>
<evidence type="ECO:0000256" key="8">
    <source>
        <dbReference type="ARBA" id="ARBA00022692"/>
    </source>
</evidence>
<keyword evidence="3" id="KW-1003">Cell membrane</keyword>
<evidence type="ECO:0000313" key="16">
    <source>
        <dbReference type="EMBL" id="CAI8030692.1"/>
    </source>
</evidence>
<dbReference type="InterPro" id="IPR001077">
    <property type="entry name" value="COMT_C"/>
</dbReference>
<evidence type="ECO:0000259" key="15">
    <source>
        <dbReference type="Pfam" id="PF08100"/>
    </source>
</evidence>
<dbReference type="PROSITE" id="PS51683">
    <property type="entry name" value="SAM_OMT_II"/>
    <property type="match status" value="1"/>
</dbReference>
<accession>A0AA35SKI1</accession>
<dbReference type="GO" id="GO:0015808">
    <property type="term" value="P:L-alanine transport"/>
    <property type="evidence" value="ECO:0007669"/>
    <property type="project" value="TreeGrafter"/>
</dbReference>
<feature type="transmembrane region" description="Helical" evidence="13">
    <location>
        <begin position="365"/>
        <end position="384"/>
    </location>
</feature>
<dbReference type="GO" id="GO:0042941">
    <property type="term" value="P:D-alanine transmembrane transport"/>
    <property type="evidence" value="ECO:0007669"/>
    <property type="project" value="TreeGrafter"/>
</dbReference>
<evidence type="ECO:0000256" key="10">
    <source>
        <dbReference type="ARBA" id="ARBA00022989"/>
    </source>
</evidence>
<dbReference type="CDD" id="cd02440">
    <property type="entry name" value="AdoMet_MTases"/>
    <property type="match status" value="1"/>
</dbReference>
<evidence type="ECO:0000256" key="11">
    <source>
        <dbReference type="ARBA" id="ARBA00023136"/>
    </source>
</evidence>
<dbReference type="GO" id="GO:0015188">
    <property type="term" value="F:L-isoleucine transmembrane transporter activity"/>
    <property type="evidence" value="ECO:0007669"/>
    <property type="project" value="TreeGrafter"/>
</dbReference>
<dbReference type="InterPro" id="IPR036388">
    <property type="entry name" value="WH-like_DNA-bd_sf"/>
</dbReference>
<keyword evidence="8 13" id="KW-0812">Transmembrane</keyword>
<evidence type="ECO:0000256" key="1">
    <source>
        <dbReference type="ARBA" id="ARBA00004651"/>
    </source>
</evidence>
<dbReference type="GO" id="GO:0015190">
    <property type="term" value="F:L-leucine transmembrane transporter activity"/>
    <property type="evidence" value="ECO:0007669"/>
    <property type="project" value="TreeGrafter"/>
</dbReference>
<protein>
    <submittedName>
        <fullName evidence="16">High-affinity branched-chain amino acid transport system permease protein BraD</fullName>
    </submittedName>
</protein>
<dbReference type="GO" id="GO:0008171">
    <property type="term" value="F:O-methyltransferase activity"/>
    <property type="evidence" value="ECO:0007669"/>
    <property type="project" value="InterPro"/>
</dbReference>
<dbReference type="InterPro" id="IPR001851">
    <property type="entry name" value="ABC_transp_permease"/>
</dbReference>
<evidence type="ECO:0000313" key="17">
    <source>
        <dbReference type="Proteomes" id="UP001174909"/>
    </source>
</evidence>
<dbReference type="GO" id="GO:0032259">
    <property type="term" value="P:methylation"/>
    <property type="evidence" value="ECO:0007669"/>
    <property type="project" value="UniProtKB-KW"/>
</dbReference>
<evidence type="ECO:0000256" key="12">
    <source>
        <dbReference type="ARBA" id="ARBA00037998"/>
    </source>
</evidence>
<comment type="caution">
    <text evidence="16">The sequence shown here is derived from an EMBL/GenBank/DDBJ whole genome shotgun (WGS) entry which is preliminary data.</text>
</comment>
<name>A0AA35SKI1_GEOBA</name>
<evidence type="ECO:0000256" key="5">
    <source>
        <dbReference type="ARBA" id="ARBA00022603"/>
    </source>
</evidence>
<keyword evidence="11 13" id="KW-0472">Membrane</keyword>
<organism evidence="16 17">
    <name type="scientific">Geodia barretti</name>
    <name type="common">Barrett's horny sponge</name>
    <dbReference type="NCBI Taxonomy" id="519541"/>
    <lineage>
        <taxon>Eukaryota</taxon>
        <taxon>Metazoa</taxon>
        <taxon>Porifera</taxon>
        <taxon>Demospongiae</taxon>
        <taxon>Heteroscleromorpha</taxon>
        <taxon>Tetractinellida</taxon>
        <taxon>Astrophorina</taxon>
        <taxon>Geodiidae</taxon>
        <taxon>Geodia</taxon>
    </lineage>
</organism>
<dbReference type="GO" id="GO:0005304">
    <property type="term" value="F:L-valine transmembrane transporter activity"/>
    <property type="evidence" value="ECO:0007669"/>
    <property type="project" value="TreeGrafter"/>
</dbReference>
<proteinExistence type="inferred from homology"/>
<dbReference type="SUPFAM" id="SSF46785">
    <property type="entry name" value="Winged helix' DNA-binding domain"/>
    <property type="match status" value="1"/>
</dbReference>
<gene>
    <name evidence="16" type="ORF">GBAR_LOCUS17398</name>
</gene>
<keyword evidence="5" id="KW-0489">Methyltransferase</keyword>
<dbReference type="InterPro" id="IPR016461">
    <property type="entry name" value="COMT-like"/>
</dbReference>
<keyword evidence="6" id="KW-0808">Transferase</keyword>
<evidence type="ECO:0000259" key="14">
    <source>
        <dbReference type="Pfam" id="PF00891"/>
    </source>
</evidence>
<dbReference type="Gene3D" id="3.40.50.150">
    <property type="entry name" value="Vaccinia Virus protein VP39"/>
    <property type="match status" value="1"/>
</dbReference>
<dbReference type="GO" id="GO:0046983">
    <property type="term" value="F:protein dimerization activity"/>
    <property type="evidence" value="ECO:0007669"/>
    <property type="project" value="InterPro"/>
</dbReference>
<keyword evidence="7" id="KW-0949">S-adenosyl-L-methionine</keyword>
<keyword evidence="17" id="KW-1185">Reference proteome</keyword>
<dbReference type="SUPFAM" id="SSF53335">
    <property type="entry name" value="S-adenosyl-L-methionine-dependent methyltransferases"/>
    <property type="match status" value="1"/>
</dbReference>
<evidence type="ECO:0000256" key="3">
    <source>
        <dbReference type="ARBA" id="ARBA00022475"/>
    </source>
</evidence>
<dbReference type="Pfam" id="PF08100">
    <property type="entry name" value="Dimerisation"/>
    <property type="match status" value="1"/>
</dbReference>